<dbReference type="RefSeq" id="WP_044359389.1">
    <property type="nucleotide sequence ID" value="NZ_JXWY01000028.1"/>
</dbReference>
<gene>
    <name evidence="7" type="primary">sau3AIR</name>
    <name evidence="7" type="ORF">NCTC13832_00099</name>
    <name evidence="6" type="ORF">TP70_03690</name>
</gene>
<feature type="domain" description="DNA mismatch repair MutH/Type II restriction enzyme Sau3AI" evidence="5">
    <location>
        <begin position="48"/>
        <end position="150"/>
    </location>
</feature>
<name>A0A0D6XRI0_9STAP</name>
<dbReference type="SMART" id="SM00927">
    <property type="entry name" value="MutH"/>
    <property type="match status" value="1"/>
</dbReference>
<keyword evidence="8" id="KW-1185">Reference proteome</keyword>
<dbReference type="REBASE" id="263292">
    <property type="entry name" value="Smi22147ORF3695P"/>
</dbReference>
<reference evidence="6 8" key="1">
    <citation type="submission" date="2015-01" db="EMBL/GenBank/DDBJ databases">
        <authorList>
            <person name="Guo J."/>
        </authorList>
    </citation>
    <scope>NUCLEOTIDE SEQUENCE [LARGE SCALE GENOMIC DNA]</scope>
    <source>
        <strain evidence="6 8">DSM 22147</strain>
    </source>
</reference>
<dbReference type="GO" id="GO:0009036">
    <property type="term" value="F:type II site-specific deoxyribonuclease activity"/>
    <property type="evidence" value="ECO:0007669"/>
    <property type="project" value="UniProtKB-EC"/>
</dbReference>
<keyword evidence="2 6" id="KW-0255">Endonuclease</keyword>
<dbReference type="OrthoDB" id="3188707at2"/>
<evidence type="ECO:0000259" key="5">
    <source>
        <dbReference type="SMART" id="SM00927"/>
    </source>
</evidence>
<evidence type="ECO:0000256" key="3">
    <source>
        <dbReference type="ARBA" id="ARBA00022801"/>
    </source>
</evidence>
<evidence type="ECO:0000313" key="9">
    <source>
        <dbReference type="Proteomes" id="UP000254100"/>
    </source>
</evidence>
<evidence type="ECO:0000256" key="2">
    <source>
        <dbReference type="ARBA" id="ARBA00022759"/>
    </source>
</evidence>
<proteinExistence type="predicted"/>
<feature type="compositionally biased region" description="Basic and acidic residues" evidence="4">
    <location>
        <begin position="431"/>
        <end position="448"/>
    </location>
</feature>
<protein>
    <submittedName>
        <fullName evidence="6">Restriction endonuclease Sau3AI</fullName>
    </submittedName>
    <submittedName>
        <fullName evidence="7">Type-2 restriction enzyme Sau3AI</fullName>
        <ecNumber evidence="7">3.1.21.4</ecNumber>
    </submittedName>
</protein>
<evidence type="ECO:0000256" key="4">
    <source>
        <dbReference type="SAM" id="MobiDB-lite"/>
    </source>
</evidence>
<dbReference type="REBASE" id="431246">
    <property type="entry name" value="Smi13832ORF100P"/>
</dbReference>
<dbReference type="SUPFAM" id="SSF52980">
    <property type="entry name" value="Restriction endonuclease-like"/>
    <property type="match status" value="2"/>
</dbReference>
<dbReference type="AlphaFoldDB" id="A0A0D6XRI0"/>
<evidence type="ECO:0000313" key="6">
    <source>
        <dbReference type="EMBL" id="KIX91217.1"/>
    </source>
</evidence>
<evidence type="ECO:0000313" key="8">
    <source>
        <dbReference type="Proteomes" id="UP000032366"/>
    </source>
</evidence>
<organism evidence="7 9">
    <name type="scientific">Staphylococcus microti</name>
    <dbReference type="NCBI Taxonomy" id="569857"/>
    <lineage>
        <taxon>Bacteria</taxon>
        <taxon>Bacillati</taxon>
        <taxon>Bacillota</taxon>
        <taxon>Bacilli</taxon>
        <taxon>Bacillales</taxon>
        <taxon>Staphylococcaceae</taxon>
        <taxon>Staphylococcus</taxon>
    </lineage>
</organism>
<accession>A0A0D6XRI0</accession>
<evidence type="ECO:0000256" key="1">
    <source>
        <dbReference type="ARBA" id="ARBA00022722"/>
    </source>
</evidence>
<evidence type="ECO:0000313" key="7">
    <source>
        <dbReference type="EMBL" id="SUM56468.1"/>
    </source>
</evidence>
<dbReference type="CDD" id="cd22356">
    <property type="entry name" value="Sau3AI_N-like"/>
    <property type="match status" value="1"/>
</dbReference>
<reference evidence="7 9" key="2">
    <citation type="submission" date="2018-06" db="EMBL/GenBank/DDBJ databases">
        <authorList>
            <consortium name="Pathogen Informatics"/>
            <person name="Doyle S."/>
        </authorList>
    </citation>
    <scope>NUCLEOTIDE SEQUENCE [LARGE SCALE GENOMIC DNA]</scope>
    <source>
        <strain evidence="7 9">NCTC13832</strain>
    </source>
</reference>
<dbReference type="Proteomes" id="UP000032366">
    <property type="component" value="Unassembled WGS sequence"/>
</dbReference>
<keyword evidence="1" id="KW-0540">Nuclease</keyword>
<dbReference type="STRING" id="569857.TP70_03690"/>
<dbReference type="EMBL" id="UHDT01000001">
    <property type="protein sequence ID" value="SUM56468.1"/>
    <property type="molecule type" value="Genomic_DNA"/>
</dbReference>
<dbReference type="InterPro" id="IPR011335">
    <property type="entry name" value="Restrct_endonuc-II-like"/>
</dbReference>
<dbReference type="EC" id="3.1.21.4" evidence="7"/>
<dbReference type="InterPro" id="IPR037057">
    <property type="entry name" value="DNA_rep_MutH/T2_RE_sf"/>
</dbReference>
<dbReference type="CDD" id="cd22355">
    <property type="entry name" value="Sau3AI_C"/>
    <property type="match status" value="1"/>
</dbReference>
<feature type="region of interest" description="Disordered" evidence="4">
    <location>
        <begin position="431"/>
        <end position="452"/>
    </location>
</feature>
<dbReference type="NCBIfam" id="NF040973">
    <property type="entry name" value="restrict_Sau3AI"/>
    <property type="match status" value="1"/>
</dbReference>
<dbReference type="GO" id="GO:0003677">
    <property type="term" value="F:DNA binding"/>
    <property type="evidence" value="ECO:0007669"/>
    <property type="project" value="InterPro"/>
</dbReference>
<dbReference type="InterPro" id="IPR011337">
    <property type="entry name" value="DNA_rep_MutH/RE_typeII_Sau3AI"/>
</dbReference>
<dbReference type="Pfam" id="PF02976">
    <property type="entry name" value="MutH"/>
    <property type="match status" value="1"/>
</dbReference>
<dbReference type="EMBL" id="JXWY01000028">
    <property type="protein sequence ID" value="KIX91217.1"/>
    <property type="molecule type" value="Genomic_DNA"/>
</dbReference>
<dbReference type="Proteomes" id="UP000254100">
    <property type="component" value="Unassembled WGS sequence"/>
</dbReference>
<dbReference type="Gene3D" id="3.40.600.10">
    <property type="entry name" value="DNA mismatch repair MutH/Restriction endonuclease, type II"/>
    <property type="match status" value="2"/>
</dbReference>
<keyword evidence="3 7" id="KW-0378">Hydrolase</keyword>
<sequence>MVTYRTKEEVHNRAREAVGLTIKEINGGYSLKGTKNSVGDAFESWFGVQKNSDRRPDLVEAGVELKATPIYKIKSGEYRSKERLVLNIINYEEMLHENFETSNFLKKNKAIQLGFYEYIKNVPRDDWPLVETVLFELLNNPVDLEIIRNDWETIHGFIEAGKAHELSERHTTYLSACTKGKSASSMRTQPNSDIPAKQRALSFKTGYMSAILNDYVLGDKKVDSIIKDTFTLKENSLEKTIEDAFKPFIGWTIDELVNHFGIEKRDKSINYRIAMGILNLNGKNEKTTSFPKVEEFEKACIQLKTVKFNKNNVNKESMSFPSFSFSEIAEETWFDDEGMPSADWHVFLLETKFLFFVVKNDGDKDIFKGIKFFSMPESDIEGPVYDVWQDTVDKIRNGVELTGTYTKSGQLRIKNNFIKKSDRMICHVRPHESKSDYSEKGKHADKLPKPIKWTNKPDDSNYSDCWMTKQCFWINNDYIKKQVQDLL</sequence>